<comment type="similarity">
    <text evidence="2">Belongs to the methyltransferase superfamily. NTM1 family.</text>
</comment>
<feature type="region of interest" description="Disordered" evidence="13">
    <location>
        <begin position="630"/>
        <end position="691"/>
    </location>
</feature>
<evidence type="ECO:0000256" key="7">
    <source>
        <dbReference type="ARBA" id="ARBA00039449"/>
    </source>
</evidence>
<evidence type="ECO:0000256" key="6">
    <source>
        <dbReference type="ARBA" id="ARBA00039112"/>
    </source>
</evidence>
<evidence type="ECO:0000256" key="12">
    <source>
        <dbReference type="SAM" id="Coils"/>
    </source>
</evidence>
<dbReference type="Gene3D" id="2.120.10.80">
    <property type="entry name" value="Kelch-type beta propeller"/>
    <property type="match status" value="1"/>
</dbReference>
<reference evidence="14 15" key="1">
    <citation type="journal article" date="2014" name="Genome Biol. Evol.">
        <title>The secreted proteins of Achlya hypogyna and Thraustotheca clavata identify the ancestral oomycete secretome and reveal gene acquisitions by horizontal gene transfer.</title>
        <authorList>
            <person name="Misner I."/>
            <person name="Blouin N."/>
            <person name="Leonard G."/>
            <person name="Richards T.A."/>
            <person name="Lane C.E."/>
        </authorList>
    </citation>
    <scope>NUCLEOTIDE SEQUENCE [LARGE SCALE GENOMIC DNA]</scope>
    <source>
        <strain evidence="14 15">ATCC 34112</strain>
    </source>
</reference>
<dbReference type="GO" id="GO:0005737">
    <property type="term" value="C:cytoplasm"/>
    <property type="evidence" value="ECO:0007669"/>
    <property type="project" value="TreeGrafter"/>
</dbReference>
<dbReference type="PANTHER" id="PTHR12753">
    <property type="entry name" value="AD-003 - RELATED"/>
    <property type="match status" value="1"/>
</dbReference>
<dbReference type="AlphaFoldDB" id="A0A1W0A7R8"/>
<dbReference type="FunFam" id="3.40.50.150:FF:000025">
    <property type="entry name" value="N-terminal Xaa-Pro-Lys N-methyltransferase 1"/>
    <property type="match status" value="1"/>
</dbReference>
<proteinExistence type="inferred from homology"/>
<dbReference type="InterPro" id="IPR008576">
    <property type="entry name" value="MeTrfase_NTM1"/>
</dbReference>
<keyword evidence="4" id="KW-0808">Transferase</keyword>
<evidence type="ECO:0000256" key="1">
    <source>
        <dbReference type="ARBA" id="ARBA00004797"/>
    </source>
</evidence>
<dbReference type="Pfam" id="PF24681">
    <property type="entry name" value="Kelch_KLHDC2_KLHL20_DRC7"/>
    <property type="match status" value="1"/>
</dbReference>
<keyword evidence="3" id="KW-0489">Methyltransferase</keyword>
<dbReference type="Gene3D" id="3.40.50.150">
    <property type="entry name" value="Vaccinia Virus protein VP39"/>
    <property type="match status" value="1"/>
</dbReference>
<feature type="coiled-coil region" evidence="12">
    <location>
        <begin position="701"/>
        <end position="756"/>
    </location>
</feature>
<dbReference type="CDD" id="cd02440">
    <property type="entry name" value="AdoMet_MTases"/>
    <property type="match status" value="1"/>
</dbReference>
<evidence type="ECO:0000256" key="3">
    <source>
        <dbReference type="ARBA" id="ARBA00022603"/>
    </source>
</evidence>
<dbReference type="EC" id="2.1.1.244" evidence="6"/>
<dbReference type="InterPro" id="IPR015915">
    <property type="entry name" value="Kelch-typ_b-propeller"/>
</dbReference>
<comment type="pathway">
    <text evidence="1">tRNA modification; wybutosine-tRNA(Phe) biosynthesis.</text>
</comment>
<comment type="catalytic activity">
    <reaction evidence="9">
        <text>N-terminal L-seryl-L-prolyl-L-lysyl-[protein] + 3 S-adenosyl-L-methionine = N-terminal N,N,N-trimethyl-L-seryl-L-prolyl-L-lysyl-[protein] + 3 S-adenosyl-L-homocysteine + 3 H(+)</text>
        <dbReference type="Rhea" id="RHEA:54724"/>
        <dbReference type="Rhea" id="RHEA-COMP:13789"/>
        <dbReference type="Rhea" id="RHEA-COMP:13973"/>
        <dbReference type="ChEBI" id="CHEBI:15378"/>
        <dbReference type="ChEBI" id="CHEBI:57856"/>
        <dbReference type="ChEBI" id="CHEBI:59789"/>
        <dbReference type="ChEBI" id="CHEBI:138061"/>
        <dbReference type="ChEBI" id="CHEBI:138317"/>
        <dbReference type="EC" id="2.1.1.244"/>
    </reaction>
</comment>
<accession>A0A1W0A7R8</accession>
<evidence type="ECO:0000256" key="5">
    <source>
        <dbReference type="ARBA" id="ARBA00022691"/>
    </source>
</evidence>
<evidence type="ECO:0000256" key="8">
    <source>
        <dbReference type="ARBA" id="ARBA00043129"/>
    </source>
</evidence>
<dbReference type="UniPathway" id="UPA00375"/>
<dbReference type="InterPro" id="IPR029063">
    <property type="entry name" value="SAM-dependent_MTases_sf"/>
</dbReference>
<dbReference type="SUPFAM" id="SSF53335">
    <property type="entry name" value="S-adenosyl-L-methionine-dependent methyltransferases"/>
    <property type="match status" value="1"/>
</dbReference>
<protein>
    <recommendedName>
        <fullName evidence="7">Alpha N-terminal protein methyltransferase 1</fullName>
        <ecNumber evidence="6">2.1.1.244</ecNumber>
    </recommendedName>
    <alternativeName>
        <fullName evidence="8">X-Pro-Lys N-terminal protein methyltransferase 1</fullName>
    </alternativeName>
</protein>
<evidence type="ECO:0000313" key="14">
    <source>
        <dbReference type="EMBL" id="OQS06334.1"/>
    </source>
</evidence>
<gene>
    <name evidence="14" type="ORF">THRCLA_01622</name>
</gene>
<evidence type="ECO:0000256" key="13">
    <source>
        <dbReference type="SAM" id="MobiDB-lite"/>
    </source>
</evidence>
<evidence type="ECO:0000313" key="15">
    <source>
        <dbReference type="Proteomes" id="UP000243217"/>
    </source>
</evidence>
<dbReference type="Proteomes" id="UP000243217">
    <property type="component" value="Unassembled WGS sequence"/>
</dbReference>
<comment type="catalytic activity">
    <reaction evidence="10">
        <text>N-terminal L-prolyl-L-prolyl-L-lysyl-[protein] + 2 S-adenosyl-L-methionine = N-terminal N,N-dimethyl-L-prolyl-L-prolyl-L-lysyl-[protein] + 2 S-adenosyl-L-homocysteine + 2 H(+)</text>
        <dbReference type="Rhea" id="RHEA:54736"/>
        <dbReference type="Rhea" id="RHEA-COMP:13787"/>
        <dbReference type="Rhea" id="RHEA-COMP:13974"/>
        <dbReference type="ChEBI" id="CHEBI:15378"/>
        <dbReference type="ChEBI" id="CHEBI:57856"/>
        <dbReference type="ChEBI" id="CHEBI:59789"/>
        <dbReference type="ChEBI" id="CHEBI:138059"/>
        <dbReference type="ChEBI" id="CHEBI:138318"/>
        <dbReference type="EC" id="2.1.1.244"/>
    </reaction>
</comment>
<dbReference type="EMBL" id="JNBS01000355">
    <property type="protein sequence ID" value="OQS06334.1"/>
    <property type="molecule type" value="Genomic_DNA"/>
</dbReference>
<organism evidence="14 15">
    <name type="scientific">Thraustotheca clavata</name>
    <dbReference type="NCBI Taxonomy" id="74557"/>
    <lineage>
        <taxon>Eukaryota</taxon>
        <taxon>Sar</taxon>
        <taxon>Stramenopiles</taxon>
        <taxon>Oomycota</taxon>
        <taxon>Saprolegniomycetes</taxon>
        <taxon>Saprolegniales</taxon>
        <taxon>Achlyaceae</taxon>
        <taxon>Thraustotheca</taxon>
    </lineage>
</organism>
<comment type="catalytic activity">
    <reaction evidence="11">
        <text>N-terminal L-alanyl-L-prolyl-L-lysyl-[protein] + 3 S-adenosyl-L-methionine = N-terminal N,N,N-trimethyl-L-alanyl-L-prolyl-L-lysyl-[protein] + 3 S-adenosyl-L-homocysteine + 3 H(+)</text>
        <dbReference type="Rhea" id="RHEA:54712"/>
        <dbReference type="Rhea" id="RHEA-COMP:13785"/>
        <dbReference type="Rhea" id="RHEA-COMP:13971"/>
        <dbReference type="ChEBI" id="CHEBI:15378"/>
        <dbReference type="ChEBI" id="CHEBI:57856"/>
        <dbReference type="ChEBI" id="CHEBI:59789"/>
        <dbReference type="ChEBI" id="CHEBI:138057"/>
        <dbReference type="ChEBI" id="CHEBI:138315"/>
        <dbReference type="EC" id="2.1.1.244"/>
    </reaction>
</comment>
<evidence type="ECO:0000256" key="2">
    <source>
        <dbReference type="ARBA" id="ARBA00009059"/>
    </source>
</evidence>
<feature type="non-terminal residue" evidence="14">
    <location>
        <position position="1"/>
    </location>
</feature>
<keyword evidence="5" id="KW-0949">S-adenosyl-L-methionine</keyword>
<dbReference type="PANTHER" id="PTHR12753:SF0">
    <property type="entry name" value="ALPHA N-TERMINAL PROTEIN METHYLTRANSFERASE 1"/>
    <property type="match status" value="1"/>
</dbReference>
<evidence type="ECO:0000256" key="11">
    <source>
        <dbReference type="ARBA" id="ARBA00048167"/>
    </source>
</evidence>
<keyword evidence="12" id="KW-0175">Coiled coil</keyword>
<dbReference type="GO" id="GO:0032259">
    <property type="term" value="P:methylation"/>
    <property type="evidence" value="ECO:0007669"/>
    <property type="project" value="UniProtKB-KW"/>
</dbReference>
<dbReference type="OrthoDB" id="1298661at2759"/>
<comment type="caution">
    <text evidence="14">The sequence shown here is derived from an EMBL/GenBank/DDBJ whole genome shotgun (WGS) entry which is preliminary data.</text>
</comment>
<evidence type="ECO:0000256" key="4">
    <source>
        <dbReference type="ARBA" id="ARBA00022679"/>
    </source>
</evidence>
<keyword evidence="15" id="KW-1185">Reference proteome</keyword>
<dbReference type="GO" id="GO:0071885">
    <property type="term" value="F:N-terminal protein N-methyltransferase activity"/>
    <property type="evidence" value="ECO:0007669"/>
    <property type="project" value="UniProtKB-EC"/>
</dbReference>
<evidence type="ECO:0000256" key="9">
    <source>
        <dbReference type="ARBA" id="ARBA00047306"/>
    </source>
</evidence>
<evidence type="ECO:0000256" key="10">
    <source>
        <dbReference type="ARBA" id="ARBA00047885"/>
    </source>
</evidence>
<dbReference type="SUPFAM" id="SSF117281">
    <property type="entry name" value="Kelch motif"/>
    <property type="match status" value="1"/>
</dbReference>
<dbReference type="STRING" id="74557.A0A1W0A7R8"/>
<sequence length="859" mass="96536">SPFYEMIRSVYEMWTAKLGDVKDDQSKPAAWYSQGADYWEDEVNCPSDVGGVLGGYGYISQVDIEGSISFLKRVQSIRPELKHEYAIDCGGGIGRVVKHLLLLQFQTVDLLEQSPRLLKAAPKYIGDENHRVREYICLGMQDFNPSPKSYDLIWCQWVCPHLTDIDFIDYLTKCQLSLRDGGVICIKENTIADGSPFEVDEEDSSLTRSAAYYKSIFRQAGLTILYEERQRGFPEELYPLRVSIHIKPSFAFHSFSFLIGPCPLGCIAPPQFEMDINWERAEDKSARITSPAMRSGHAAVVLSSNMVLVHGGHAVDRPFTDTWLLSLSSGDRAESLDDGTQYLPEIQWERLHSVRQDTTGYHRHHSMHVVGSTVYVIGNRISPNDKNNEFVQEKHLEIQKFNLAINDKRVTWCNVRCDALKSIPPRFGHSSVLLNDGRIFIFGGQSADGLIFYNDVIIFNTQNETLEYITESDNRPSRRAFAAMTIVNSKVIIHGGFGKQNTQSQSTRKGTLFCNTFEYDLQRHAWRLLKHLQSEGLSEAVYRAKHSMISLTDGFVIFSGITKKDSDAGFLAGHILNDNCSFTMVDCQGVAPQPRNFTTILQLTPRLVICFGGGSLKNPSSFDSGVYVGSVHKKLPPPTQPTILSGKRKRTRSSTDEPEVAAKRPATRRDAQPQPHVSFDTPPSVPPSESNSFTAYLIAKETQLNQKIAQLEQAYKALEEDKKSVEIGYSKIQGMNEKLEAQNITLQNELDAAKLDINGKSSHALNRLLGMTAETKLKEFDSQSTSAGSQDYRVTQAEYDSLVEAHNKVVAELSTLKQQMKHKDSIHRSVMMSLQQYGQFPKYGDTQDDINVTREVDMD</sequence>
<name>A0A1W0A7R8_9STRA</name>
<dbReference type="Pfam" id="PF05891">
    <property type="entry name" value="Methyltransf_PK"/>
    <property type="match status" value="1"/>
</dbReference>